<comment type="caution">
    <text evidence="3">The sequence shown here is derived from an EMBL/GenBank/DDBJ whole genome shotgun (WGS) entry which is preliminary data.</text>
</comment>
<feature type="transmembrane region" description="Helical" evidence="1">
    <location>
        <begin position="56"/>
        <end position="81"/>
    </location>
</feature>
<feature type="transmembrane region" description="Helical" evidence="1">
    <location>
        <begin position="88"/>
        <end position="106"/>
    </location>
</feature>
<sequence>MTTATASDGRGETLDSPHGWLVVALGICMLTLIWGTVFTFTVYADRLAATFTLSELQVSSVFSITTSVFLAVGGLFGIFAARFPLRPVLTAVGVGLTVAALLLQVVTSYLGVLAAFALLGMAGGTAFTIIVSLAPQWFDTYQGLATSVTMTGVGLGPLVLPFAWLWLFNRTGFRTSLATIVGVMVAIVFVSSLFYRRPAGPAQAGETVDTAWIRRRVRNPRFLSTAIGFPLVFVWFYVLSAHLVSILTTNGIDAGVAAAGISVIGGVSVFTRVGGGFVGDRIGQRATFLMSAVLASVCALSLPFAHSRLLVYGTLFGLGVALGPLASLWSPIILTRFGQENATATVGLLNISMAGFALLAPLAVGPLKHMTGGYVVPLVALGVVTALGAGLFGWGTTPVGNRPERGR</sequence>
<dbReference type="PROSITE" id="PS50850">
    <property type="entry name" value="MFS"/>
    <property type="match status" value="1"/>
</dbReference>
<keyword evidence="4" id="KW-1185">Reference proteome</keyword>
<keyword evidence="1" id="KW-1133">Transmembrane helix</keyword>
<evidence type="ECO:0000313" key="3">
    <source>
        <dbReference type="EMBL" id="MFC5972054.1"/>
    </source>
</evidence>
<accession>A0ABD5RP44</accession>
<feature type="transmembrane region" description="Helical" evidence="1">
    <location>
        <begin position="20"/>
        <end position="44"/>
    </location>
</feature>
<dbReference type="InterPro" id="IPR036259">
    <property type="entry name" value="MFS_trans_sf"/>
</dbReference>
<feature type="transmembrane region" description="Helical" evidence="1">
    <location>
        <begin position="310"/>
        <end position="330"/>
    </location>
</feature>
<keyword evidence="1" id="KW-0812">Transmembrane</keyword>
<feature type="transmembrane region" description="Helical" evidence="1">
    <location>
        <begin position="374"/>
        <end position="395"/>
    </location>
</feature>
<dbReference type="Gene3D" id="1.20.1250.20">
    <property type="entry name" value="MFS general substrate transporter like domains"/>
    <property type="match status" value="1"/>
</dbReference>
<evidence type="ECO:0000256" key="1">
    <source>
        <dbReference type="SAM" id="Phobius"/>
    </source>
</evidence>
<dbReference type="SUPFAM" id="SSF103473">
    <property type="entry name" value="MFS general substrate transporter"/>
    <property type="match status" value="1"/>
</dbReference>
<evidence type="ECO:0000259" key="2">
    <source>
        <dbReference type="PROSITE" id="PS50850"/>
    </source>
</evidence>
<protein>
    <submittedName>
        <fullName evidence="3">Nitrate/nitrite transporter</fullName>
    </submittedName>
</protein>
<feature type="transmembrane region" description="Helical" evidence="1">
    <location>
        <begin position="342"/>
        <end position="362"/>
    </location>
</feature>
<organism evidence="3 4">
    <name type="scientific">Halomarina salina</name>
    <dbReference type="NCBI Taxonomy" id="1872699"/>
    <lineage>
        <taxon>Archaea</taxon>
        <taxon>Methanobacteriati</taxon>
        <taxon>Methanobacteriota</taxon>
        <taxon>Stenosarchaea group</taxon>
        <taxon>Halobacteria</taxon>
        <taxon>Halobacteriales</taxon>
        <taxon>Natronomonadaceae</taxon>
        <taxon>Halomarina</taxon>
    </lineage>
</organism>
<dbReference type="EMBL" id="JBHSQH010000001">
    <property type="protein sequence ID" value="MFC5972054.1"/>
    <property type="molecule type" value="Genomic_DNA"/>
</dbReference>
<feature type="transmembrane region" description="Helical" evidence="1">
    <location>
        <begin position="222"/>
        <end position="248"/>
    </location>
</feature>
<dbReference type="RefSeq" id="WP_247415037.1">
    <property type="nucleotide sequence ID" value="NZ_JALLGW010000001.1"/>
</dbReference>
<dbReference type="PANTHER" id="PTHR11360">
    <property type="entry name" value="MONOCARBOXYLATE TRANSPORTER"/>
    <property type="match status" value="1"/>
</dbReference>
<dbReference type="InterPro" id="IPR011701">
    <property type="entry name" value="MFS"/>
</dbReference>
<name>A0ABD5RP44_9EURY</name>
<feature type="transmembrane region" description="Helical" evidence="1">
    <location>
        <begin position="286"/>
        <end position="304"/>
    </location>
</feature>
<evidence type="ECO:0000313" key="4">
    <source>
        <dbReference type="Proteomes" id="UP001596099"/>
    </source>
</evidence>
<feature type="domain" description="Major facilitator superfamily (MFS) profile" evidence="2">
    <location>
        <begin position="19"/>
        <end position="407"/>
    </location>
</feature>
<reference evidence="3 4" key="1">
    <citation type="journal article" date="2019" name="Int. J. Syst. Evol. Microbiol.">
        <title>The Global Catalogue of Microorganisms (GCM) 10K type strain sequencing project: providing services to taxonomists for standard genome sequencing and annotation.</title>
        <authorList>
            <consortium name="The Broad Institute Genomics Platform"/>
            <consortium name="The Broad Institute Genome Sequencing Center for Infectious Disease"/>
            <person name="Wu L."/>
            <person name="Ma J."/>
        </authorList>
    </citation>
    <scope>NUCLEOTIDE SEQUENCE [LARGE SCALE GENOMIC DNA]</scope>
    <source>
        <strain evidence="3 4">CGMCC 1.12543</strain>
    </source>
</reference>
<dbReference type="InterPro" id="IPR020846">
    <property type="entry name" value="MFS_dom"/>
</dbReference>
<dbReference type="Proteomes" id="UP001596099">
    <property type="component" value="Unassembled WGS sequence"/>
</dbReference>
<feature type="transmembrane region" description="Helical" evidence="1">
    <location>
        <begin position="254"/>
        <end position="274"/>
    </location>
</feature>
<dbReference type="AlphaFoldDB" id="A0ABD5RP44"/>
<gene>
    <name evidence="3" type="ORF">ACFPYI_12005</name>
</gene>
<dbReference type="Pfam" id="PF07690">
    <property type="entry name" value="MFS_1"/>
    <property type="match status" value="1"/>
</dbReference>
<feature type="transmembrane region" description="Helical" evidence="1">
    <location>
        <begin position="145"/>
        <end position="167"/>
    </location>
</feature>
<dbReference type="InterPro" id="IPR050327">
    <property type="entry name" value="Proton-linked_MCT"/>
</dbReference>
<feature type="transmembrane region" description="Helical" evidence="1">
    <location>
        <begin position="112"/>
        <end position="133"/>
    </location>
</feature>
<dbReference type="PANTHER" id="PTHR11360:SF290">
    <property type="entry name" value="MONOCARBOXYLATE MFS PERMEASE"/>
    <property type="match status" value="1"/>
</dbReference>
<feature type="transmembrane region" description="Helical" evidence="1">
    <location>
        <begin position="173"/>
        <end position="195"/>
    </location>
</feature>
<proteinExistence type="predicted"/>
<keyword evidence="1" id="KW-0472">Membrane</keyword>